<keyword evidence="2" id="KW-0456">Lyase</keyword>
<accession>A0A0B5BED7</accession>
<dbReference type="PANTHER" id="PTHR33542:SF3">
    <property type="entry name" value="SIROHYDROCHLORIN FERROCHELATASE, CHLOROPLASTIC"/>
    <property type="match status" value="1"/>
</dbReference>
<dbReference type="CDD" id="cd03416">
    <property type="entry name" value="CbiX_SirB_N"/>
    <property type="match status" value="1"/>
</dbReference>
<dbReference type="RefSeq" id="WP_039740278.1">
    <property type="nucleotide sequence ID" value="NZ_CP009788.1"/>
</dbReference>
<dbReference type="Proteomes" id="UP000057609">
    <property type="component" value="Chromosome"/>
</dbReference>
<evidence type="ECO:0000313" key="4">
    <source>
        <dbReference type="Proteomes" id="UP000057609"/>
    </source>
</evidence>
<dbReference type="GO" id="GO:0046872">
    <property type="term" value="F:metal ion binding"/>
    <property type="evidence" value="ECO:0007669"/>
    <property type="project" value="UniProtKB-KW"/>
</dbReference>
<dbReference type="InterPro" id="IPR050963">
    <property type="entry name" value="Sirohydro_Cobaltochel/CbiX"/>
</dbReference>
<dbReference type="HOGENOM" id="CLU_065901_2_0_7"/>
<evidence type="ECO:0000313" key="3">
    <source>
        <dbReference type="EMBL" id="AJE02421.1"/>
    </source>
</evidence>
<dbReference type="Pfam" id="PF01903">
    <property type="entry name" value="CbiX"/>
    <property type="match status" value="1"/>
</dbReference>
<dbReference type="SUPFAM" id="SSF53800">
    <property type="entry name" value="Chelatase"/>
    <property type="match status" value="1"/>
</dbReference>
<protein>
    <submittedName>
        <fullName evidence="3">Sirohydrochlorin cobaltochelatase</fullName>
    </submittedName>
</protein>
<dbReference type="InterPro" id="IPR002762">
    <property type="entry name" value="CbiX-like"/>
</dbReference>
<keyword evidence="1" id="KW-0479">Metal-binding</keyword>
<dbReference type="OrthoDB" id="9797895at2"/>
<dbReference type="EMBL" id="CP009788">
    <property type="protein sequence ID" value="AJE02421.1"/>
    <property type="molecule type" value="Genomic_DNA"/>
</dbReference>
<keyword evidence="4" id="KW-1185">Reference proteome</keyword>
<gene>
    <name evidence="3" type="ORF">GPICK_02650</name>
</gene>
<dbReference type="Gene3D" id="3.40.50.1400">
    <property type="match status" value="1"/>
</dbReference>
<name>A0A0B5BED7_9BACT</name>
<dbReference type="AlphaFoldDB" id="A0A0B5BED7"/>
<reference evidence="3 4" key="1">
    <citation type="journal article" date="2015" name="Genome Announc.">
        <title>Complete Genome of Geobacter pickeringii G13T, a Metal-Reducing Isolate from Sedimentary Kaolin Deposits.</title>
        <authorList>
            <person name="Badalamenti J.P."/>
            <person name="Bond D.R."/>
        </authorList>
    </citation>
    <scope>NUCLEOTIDE SEQUENCE [LARGE SCALE GENOMIC DNA]</scope>
    <source>
        <strain evidence="3 4">G13</strain>
    </source>
</reference>
<organism evidence="3 4">
    <name type="scientific">Geobacter pickeringii</name>
    <dbReference type="NCBI Taxonomy" id="345632"/>
    <lineage>
        <taxon>Bacteria</taxon>
        <taxon>Pseudomonadati</taxon>
        <taxon>Thermodesulfobacteriota</taxon>
        <taxon>Desulfuromonadia</taxon>
        <taxon>Geobacterales</taxon>
        <taxon>Geobacteraceae</taxon>
        <taxon>Geobacter</taxon>
    </lineage>
</organism>
<sequence>MKTAILLMAHGSRISEANDAVREIAAMVKEMTGYEIVEISFREQHLPTIQEGVDACVAKGAERVLLMPYFLFVGAHVQEDLPEEMAEARRRHPNVAFAMGGHLGVHRKLAEVAADRIAEAIAATGWR</sequence>
<proteinExistence type="predicted"/>
<dbReference type="PANTHER" id="PTHR33542">
    <property type="entry name" value="SIROHYDROCHLORIN FERROCHELATASE, CHLOROPLASTIC"/>
    <property type="match status" value="1"/>
</dbReference>
<dbReference type="STRING" id="345632.GPICK_02650"/>
<evidence type="ECO:0000256" key="2">
    <source>
        <dbReference type="ARBA" id="ARBA00023239"/>
    </source>
</evidence>
<dbReference type="KEGG" id="gpi:GPICK_02650"/>
<evidence type="ECO:0000256" key="1">
    <source>
        <dbReference type="ARBA" id="ARBA00022723"/>
    </source>
</evidence>
<dbReference type="GO" id="GO:0016829">
    <property type="term" value="F:lyase activity"/>
    <property type="evidence" value="ECO:0007669"/>
    <property type="project" value="UniProtKB-KW"/>
</dbReference>